<dbReference type="EMBL" id="JALLPJ020000558">
    <property type="protein sequence ID" value="KAL3788570.1"/>
    <property type="molecule type" value="Genomic_DNA"/>
</dbReference>
<feature type="region of interest" description="Disordered" evidence="1">
    <location>
        <begin position="37"/>
        <end position="66"/>
    </location>
</feature>
<organism evidence="2 3">
    <name type="scientific">Cyclotella atomus</name>
    <dbReference type="NCBI Taxonomy" id="382360"/>
    <lineage>
        <taxon>Eukaryota</taxon>
        <taxon>Sar</taxon>
        <taxon>Stramenopiles</taxon>
        <taxon>Ochrophyta</taxon>
        <taxon>Bacillariophyta</taxon>
        <taxon>Coscinodiscophyceae</taxon>
        <taxon>Thalassiosirophycidae</taxon>
        <taxon>Stephanodiscales</taxon>
        <taxon>Stephanodiscaceae</taxon>
        <taxon>Cyclotella</taxon>
    </lineage>
</organism>
<feature type="compositionally biased region" description="Low complexity" evidence="1">
    <location>
        <begin position="97"/>
        <end position="114"/>
    </location>
</feature>
<evidence type="ECO:0000313" key="2">
    <source>
        <dbReference type="EMBL" id="KAL3788570.1"/>
    </source>
</evidence>
<name>A0ABD3PKP2_9STRA</name>
<protein>
    <submittedName>
        <fullName evidence="2">Uncharacterized protein</fullName>
    </submittedName>
</protein>
<dbReference type="AlphaFoldDB" id="A0ABD3PKP2"/>
<feature type="region of interest" description="Disordered" evidence="1">
    <location>
        <begin position="97"/>
        <end position="117"/>
    </location>
</feature>
<evidence type="ECO:0000256" key="1">
    <source>
        <dbReference type="SAM" id="MobiDB-lite"/>
    </source>
</evidence>
<keyword evidence="3" id="KW-1185">Reference proteome</keyword>
<feature type="compositionally biased region" description="Polar residues" evidence="1">
    <location>
        <begin position="37"/>
        <end position="54"/>
    </location>
</feature>
<evidence type="ECO:0000313" key="3">
    <source>
        <dbReference type="Proteomes" id="UP001530400"/>
    </source>
</evidence>
<feature type="region of interest" description="Disordered" evidence="1">
    <location>
        <begin position="135"/>
        <end position="158"/>
    </location>
</feature>
<sequence>MNHRVLSSSSMVLKGVTLKSSDWCDASAAVGAQVHRVTSNPRMSRTTSNASMASAKSDCPGKTSLGLQSSFQRLPSNSSFKQINLQRLSSSSLASMASNGLSSRSSSSATGNASWDNIGVTRPGSLNMFDLKISEPKTPSSNPFLDGTYEQAPRRSSRSNNLLTLKEDIRCSFRDEESEDFSLTRTSSKRSLNELSVDDEFVVSTFKEKVPKQIDTRRLSMADLDALKHEEAFMYYSIPAVRKAALEGRDVDLQGVHDSRMVERASAISYESADLAGDLDFETMMDDLDVPSLGEGYYQANVDGKVEDFFMKYFD</sequence>
<gene>
    <name evidence="2" type="ORF">ACHAWO_006161</name>
</gene>
<dbReference type="Proteomes" id="UP001530400">
    <property type="component" value="Unassembled WGS sequence"/>
</dbReference>
<accession>A0ABD3PKP2</accession>
<reference evidence="2 3" key="1">
    <citation type="submission" date="2024-10" db="EMBL/GenBank/DDBJ databases">
        <title>Updated reference genomes for cyclostephanoid diatoms.</title>
        <authorList>
            <person name="Roberts W.R."/>
            <person name="Alverson A.J."/>
        </authorList>
    </citation>
    <scope>NUCLEOTIDE SEQUENCE [LARGE SCALE GENOMIC DNA]</scope>
    <source>
        <strain evidence="2 3">AJA010-31</strain>
    </source>
</reference>
<proteinExistence type="predicted"/>
<comment type="caution">
    <text evidence="2">The sequence shown here is derived from an EMBL/GenBank/DDBJ whole genome shotgun (WGS) entry which is preliminary data.</text>
</comment>